<dbReference type="Gene3D" id="3.20.20.140">
    <property type="entry name" value="Metal-dependent hydrolases"/>
    <property type="match status" value="1"/>
</dbReference>
<evidence type="ECO:0000313" key="5">
    <source>
        <dbReference type="EMBL" id="PHN99169.1"/>
    </source>
</evidence>
<feature type="domain" description="Dihydroorotase catalytic" evidence="3">
    <location>
        <begin position="56"/>
        <end position="237"/>
    </location>
</feature>
<dbReference type="SUPFAM" id="SSF51556">
    <property type="entry name" value="Metallo-dependent hydrolases"/>
    <property type="match status" value="1"/>
</dbReference>
<dbReference type="NCBIfam" id="TIGR00857">
    <property type="entry name" value="pyrC_multi"/>
    <property type="match status" value="1"/>
</dbReference>
<dbReference type="Gene3D" id="2.30.40.10">
    <property type="entry name" value="Urease, subunit C, domain 1"/>
    <property type="match status" value="1"/>
</dbReference>
<evidence type="ECO:0000259" key="3">
    <source>
        <dbReference type="Pfam" id="PF12890"/>
    </source>
</evidence>
<reference evidence="5" key="2">
    <citation type="submission" date="2017-10" db="EMBL/GenBank/DDBJ databases">
        <authorList>
            <person name="Enke T.N."/>
            <person name="Cordero O.X."/>
        </authorList>
    </citation>
    <scope>NUCLEOTIDE SEQUENCE</scope>
    <source>
        <strain evidence="5">4G03</strain>
    </source>
</reference>
<reference evidence="5 6" key="1">
    <citation type="journal article" date="2016" name="Nat. Commun.">
        <title>Microbial interactions lead to rapid micro-scale successions on model marine particles.</title>
        <authorList>
            <person name="Datta M.S."/>
            <person name="Sliwerska E."/>
            <person name="Gore J."/>
            <person name="Polz M.F."/>
            <person name="Cordero O.X."/>
        </authorList>
    </citation>
    <scope>NUCLEOTIDE SEQUENCE [LARGE SCALE GENOMIC DNA]</scope>
    <source>
        <strain evidence="5 6">4G03</strain>
    </source>
</reference>
<dbReference type="EMBL" id="JAUYVU010000005">
    <property type="protein sequence ID" value="MDP2541376.1"/>
    <property type="molecule type" value="Genomic_DNA"/>
</dbReference>
<dbReference type="PANTHER" id="PTHR43668:SF2">
    <property type="entry name" value="ALLANTOINASE"/>
    <property type="match status" value="1"/>
</dbReference>
<dbReference type="InterPro" id="IPR011059">
    <property type="entry name" value="Metal-dep_hydrolase_composite"/>
</dbReference>
<dbReference type="PANTHER" id="PTHR43668">
    <property type="entry name" value="ALLANTOINASE"/>
    <property type="match status" value="1"/>
</dbReference>
<dbReference type="GO" id="GO:0005737">
    <property type="term" value="C:cytoplasm"/>
    <property type="evidence" value="ECO:0007669"/>
    <property type="project" value="TreeGrafter"/>
</dbReference>
<sequence length="419" mass="45743">MTTLLKSATIIDASSPYHQQTKDILITDGIITKIDNNITSEENYTVVALDNLHVSPGWFDTSVSFGEPGYEERETLQHGVQVAAKSGFTHVAINPNTHPIVDNKSAIEFLINKVNGAATSIHPIGALTQQSKGVEMSEMFDMQQSGAIAFGDYNKPVSNDNLLKIALLYAQNFDGLVLSFPKNNLIAGEGVANEGKNSTLLGLKGIPALAEEIQISRDLFLLEYTGGKLHIPTISTTKSVQLIKEAKEKGLDVTCSVAVHNLILTDDELHGFEANKKVNPPLRTEKDRKALIQGLKEGIIDMITSDHNPIDIEHKKVEFSTAKDGTIGLESAFGALNTVLDLETIVNCLTSNPRKRFNVELASIKEDEKASLSIFNPDGAYTFSKENIISTSKNSIFLEKKLEGKVYGIYNNSQLILNS</sequence>
<protein>
    <submittedName>
        <fullName evidence="5">Dihydroorotase</fullName>
        <ecNumber evidence="4">3.5.2.3</ecNumber>
    </submittedName>
</protein>
<dbReference type="EC" id="3.5.2.3" evidence="4"/>
<dbReference type="Pfam" id="PF01979">
    <property type="entry name" value="Amidohydro_1"/>
    <property type="match status" value="1"/>
</dbReference>
<evidence type="ECO:0000313" key="4">
    <source>
        <dbReference type="EMBL" id="MDP2541376.1"/>
    </source>
</evidence>
<dbReference type="GO" id="GO:0004038">
    <property type="term" value="F:allantoinase activity"/>
    <property type="evidence" value="ECO:0007669"/>
    <property type="project" value="TreeGrafter"/>
</dbReference>
<evidence type="ECO:0000313" key="7">
    <source>
        <dbReference type="Proteomes" id="UP001242342"/>
    </source>
</evidence>
<dbReference type="GO" id="GO:0046872">
    <property type="term" value="F:metal ion binding"/>
    <property type="evidence" value="ECO:0007669"/>
    <property type="project" value="InterPro"/>
</dbReference>
<reference evidence="4 7" key="3">
    <citation type="submission" date="2023-07" db="EMBL/GenBank/DDBJ databases">
        <title>Genome content predicts the carbon catabolic preferences of heterotrophic bacteria.</title>
        <authorList>
            <person name="Gralka M."/>
        </authorList>
    </citation>
    <scope>NUCLEOTIDE SEQUENCE [LARGE SCALE GENOMIC DNA]</scope>
    <source>
        <strain evidence="4 7">4G03</strain>
    </source>
</reference>
<feature type="domain" description="Amidohydrolase-related" evidence="2">
    <location>
        <begin position="247"/>
        <end position="391"/>
    </location>
</feature>
<evidence type="ECO:0000259" key="2">
    <source>
        <dbReference type="Pfam" id="PF01979"/>
    </source>
</evidence>
<comment type="caution">
    <text evidence="5">The sequence shown here is derived from an EMBL/GenBank/DDBJ whole genome shotgun (WGS) entry which is preliminary data.</text>
</comment>
<dbReference type="InterPro" id="IPR024403">
    <property type="entry name" value="DHOase_cat"/>
</dbReference>
<dbReference type="InterPro" id="IPR032466">
    <property type="entry name" value="Metal_Hydrolase"/>
</dbReference>
<dbReference type="InterPro" id="IPR004722">
    <property type="entry name" value="DHOase"/>
</dbReference>
<dbReference type="SUPFAM" id="SSF51338">
    <property type="entry name" value="Composite domain of metallo-dependent hydrolases"/>
    <property type="match status" value="1"/>
</dbReference>
<keyword evidence="7" id="KW-1185">Reference proteome</keyword>
<evidence type="ECO:0000256" key="1">
    <source>
        <dbReference type="ARBA" id="ARBA00022975"/>
    </source>
</evidence>
<proteinExistence type="predicted"/>
<keyword evidence="4" id="KW-0378">Hydrolase</keyword>
<gene>
    <name evidence="5" type="ORF">CSC81_00690</name>
    <name evidence="4" type="ORF">Q8W23_07820</name>
</gene>
<organism evidence="5 6">
    <name type="scientific">Tenacibaculum discolor</name>
    <dbReference type="NCBI Taxonomy" id="361581"/>
    <lineage>
        <taxon>Bacteria</taxon>
        <taxon>Pseudomonadati</taxon>
        <taxon>Bacteroidota</taxon>
        <taxon>Flavobacteriia</taxon>
        <taxon>Flavobacteriales</taxon>
        <taxon>Flavobacteriaceae</taxon>
        <taxon>Tenacibaculum</taxon>
    </lineage>
</organism>
<dbReference type="GO" id="GO:0006145">
    <property type="term" value="P:purine nucleobase catabolic process"/>
    <property type="evidence" value="ECO:0007669"/>
    <property type="project" value="TreeGrafter"/>
</dbReference>
<evidence type="ECO:0000313" key="6">
    <source>
        <dbReference type="Proteomes" id="UP000222163"/>
    </source>
</evidence>
<dbReference type="RefSeq" id="WP_099213843.1">
    <property type="nucleotide sequence ID" value="NZ_JAUYVU010000005.1"/>
</dbReference>
<accession>A0A2G1BZ62</accession>
<dbReference type="Proteomes" id="UP000222163">
    <property type="component" value="Unassembled WGS sequence"/>
</dbReference>
<dbReference type="InterPro" id="IPR006680">
    <property type="entry name" value="Amidohydro-rel"/>
</dbReference>
<dbReference type="InterPro" id="IPR050138">
    <property type="entry name" value="DHOase/Allantoinase_Hydrolase"/>
</dbReference>
<dbReference type="Proteomes" id="UP001242342">
    <property type="component" value="Unassembled WGS sequence"/>
</dbReference>
<dbReference type="GO" id="GO:0006221">
    <property type="term" value="P:pyrimidine nucleotide biosynthetic process"/>
    <property type="evidence" value="ECO:0007669"/>
    <property type="project" value="UniProtKB-KW"/>
</dbReference>
<dbReference type="EMBL" id="PDUU01000001">
    <property type="protein sequence ID" value="PHN99169.1"/>
    <property type="molecule type" value="Genomic_DNA"/>
</dbReference>
<dbReference type="GO" id="GO:0004151">
    <property type="term" value="F:dihydroorotase activity"/>
    <property type="evidence" value="ECO:0007669"/>
    <property type="project" value="UniProtKB-EC"/>
</dbReference>
<dbReference type="AlphaFoldDB" id="A0A2G1BZ62"/>
<dbReference type="Pfam" id="PF12890">
    <property type="entry name" value="DHOase"/>
    <property type="match status" value="1"/>
</dbReference>
<name>A0A2G1BZ62_9FLAO</name>
<keyword evidence="1" id="KW-0665">Pyrimidine biosynthesis</keyword>
<dbReference type="CDD" id="cd01317">
    <property type="entry name" value="DHOase_IIa"/>
    <property type="match status" value="1"/>
</dbReference>